<organism evidence="12 13">
    <name type="scientific">Rubrobacter tropicus</name>
    <dbReference type="NCBI Taxonomy" id="2653851"/>
    <lineage>
        <taxon>Bacteria</taxon>
        <taxon>Bacillati</taxon>
        <taxon>Actinomycetota</taxon>
        <taxon>Rubrobacteria</taxon>
        <taxon>Rubrobacterales</taxon>
        <taxon>Rubrobacteraceae</taxon>
        <taxon>Rubrobacter</taxon>
    </lineage>
</organism>
<dbReference type="Gene3D" id="2.60.120.200">
    <property type="match status" value="1"/>
</dbReference>
<dbReference type="SUPFAM" id="SSF49899">
    <property type="entry name" value="Concanavalin A-like lectins/glucanases"/>
    <property type="match status" value="1"/>
</dbReference>
<dbReference type="EC" id="3.2.1.73" evidence="2"/>
<dbReference type="GO" id="GO:0005975">
    <property type="term" value="P:carbohydrate metabolic process"/>
    <property type="evidence" value="ECO:0007669"/>
    <property type="project" value="InterPro"/>
</dbReference>
<dbReference type="EMBL" id="CP045119">
    <property type="protein sequence ID" value="QIN82183.1"/>
    <property type="molecule type" value="Genomic_DNA"/>
</dbReference>
<dbReference type="PRINTS" id="PR00737">
    <property type="entry name" value="GLHYDRLASE16"/>
</dbReference>
<dbReference type="PANTHER" id="PTHR31062">
    <property type="entry name" value="XYLOGLUCAN ENDOTRANSGLUCOSYLASE/HYDROLASE PROTEIN 8-RELATED"/>
    <property type="match status" value="1"/>
</dbReference>
<feature type="signal peptide" evidence="10">
    <location>
        <begin position="1"/>
        <end position="19"/>
    </location>
</feature>
<evidence type="ECO:0000259" key="11">
    <source>
        <dbReference type="PROSITE" id="PS51762"/>
    </source>
</evidence>
<evidence type="ECO:0000256" key="7">
    <source>
        <dbReference type="ARBA" id="ARBA00029771"/>
    </source>
</evidence>
<proteinExistence type="predicted"/>
<dbReference type="RefSeq" id="WP_166174266.1">
    <property type="nucleotide sequence ID" value="NZ_CP045119.1"/>
</dbReference>
<keyword evidence="5" id="KW-0326">Glycosidase</keyword>
<evidence type="ECO:0000313" key="12">
    <source>
        <dbReference type="EMBL" id="QIN82183.1"/>
    </source>
</evidence>
<dbReference type="GO" id="GO:0042972">
    <property type="term" value="F:licheninase activity"/>
    <property type="evidence" value="ECO:0007669"/>
    <property type="project" value="UniProtKB-EC"/>
</dbReference>
<evidence type="ECO:0000256" key="3">
    <source>
        <dbReference type="ARBA" id="ARBA00014569"/>
    </source>
</evidence>
<dbReference type="InterPro" id="IPR044791">
    <property type="entry name" value="Beta-glucanase/XTH"/>
</dbReference>
<feature type="active site" description="Proton donor" evidence="9">
    <location>
        <position position="122"/>
    </location>
</feature>
<dbReference type="InterPro" id="IPR013320">
    <property type="entry name" value="ConA-like_dom_sf"/>
</dbReference>
<accession>A0A6G8Q6V6</accession>
<dbReference type="KEGG" id="rub:GBA63_05625"/>
<dbReference type="PROSITE" id="PS51762">
    <property type="entry name" value="GH16_2"/>
    <property type="match status" value="1"/>
</dbReference>
<keyword evidence="13" id="KW-1185">Reference proteome</keyword>
<evidence type="ECO:0000256" key="8">
    <source>
        <dbReference type="ARBA" id="ARBA00031665"/>
    </source>
</evidence>
<dbReference type="Proteomes" id="UP000501452">
    <property type="component" value="Chromosome"/>
</dbReference>
<evidence type="ECO:0000256" key="4">
    <source>
        <dbReference type="ARBA" id="ARBA00022801"/>
    </source>
</evidence>
<evidence type="ECO:0000256" key="2">
    <source>
        <dbReference type="ARBA" id="ARBA00012690"/>
    </source>
</evidence>
<evidence type="ECO:0000256" key="5">
    <source>
        <dbReference type="ARBA" id="ARBA00023295"/>
    </source>
</evidence>
<dbReference type="Pfam" id="PF00722">
    <property type="entry name" value="Glyco_hydro_16"/>
    <property type="match status" value="1"/>
</dbReference>
<feature type="domain" description="GH16" evidence="11">
    <location>
        <begin position="24"/>
        <end position="226"/>
    </location>
</feature>
<dbReference type="InterPro" id="IPR000757">
    <property type="entry name" value="Beta-glucanase-like"/>
</dbReference>
<evidence type="ECO:0000256" key="6">
    <source>
        <dbReference type="ARBA" id="ARBA00029722"/>
    </source>
</evidence>
<protein>
    <recommendedName>
        <fullName evidence="3">Beta-glucanase</fullName>
        <ecNumber evidence="2">3.2.1.73</ecNumber>
    </recommendedName>
    <alternativeName>
        <fullName evidence="8">1,3-1,4-beta-D-glucan 4-glucanohydrolase</fullName>
    </alternativeName>
    <alternativeName>
        <fullName evidence="7">Endo-beta-1,3-1,4 glucanase</fullName>
    </alternativeName>
    <alternativeName>
        <fullName evidence="6">Lichenase</fullName>
    </alternativeName>
</protein>
<dbReference type="InterPro" id="IPR008264">
    <property type="entry name" value="Beta_glucanase"/>
</dbReference>
<sequence>MRRVLSLLFAGLAFTIVFAGTAGAQEATSFYDPFDSFDTARWSTGDHNLGRSYLDPTNVDASGGNLRIKHPARSYEGGEALTNALHGYGSYSARVKPAYAPGSITGFFLYKSPDFESEIDIEIYNDRSGRVMFTTYAGGQQTHTETAQLGFDPTAAYHEYAFDYASDSMTFYVDGRPMRTWDTGIPQTSMHLMVNSWFPAWLNGNRPKKTVYTQIDWIRHTATAATP</sequence>
<keyword evidence="10" id="KW-0732">Signal</keyword>
<evidence type="ECO:0000256" key="9">
    <source>
        <dbReference type="PIRSR" id="PIRSR608264-1"/>
    </source>
</evidence>
<dbReference type="AlphaFoldDB" id="A0A6G8Q6V6"/>
<feature type="chain" id="PRO_5039555549" description="Beta-glucanase" evidence="10">
    <location>
        <begin position="20"/>
        <end position="227"/>
    </location>
</feature>
<comment type="catalytic activity">
    <reaction evidence="1">
        <text>Hydrolysis of (1-&gt;4)-beta-D-glucosidic linkages in beta-D-glucans containing (1-&gt;3)- and (1-&gt;4)-bonds.</text>
        <dbReference type="EC" id="3.2.1.73"/>
    </reaction>
</comment>
<evidence type="ECO:0000256" key="1">
    <source>
        <dbReference type="ARBA" id="ARBA00000481"/>
    </source>
</evidence>
<evidence type="ECO:0000256" key="10">
    <source>
        <dbReference type="SAM" id="SignalP"/>
    </source>
</evidence>
<name>A0A6G8Q6V6_9ACTN</name>
<feature type="active site" description="Nucleophile" evidence="9">
    <location>
        <position position="118"/>
    </location>
</feature>
<reference evidence="12 13" key="1">
    <citation type="submission" date="2019-10" db="EMBL/GenBank/DDBJ databases">
        <title>Rubrobacter sp nov SCSIO 52090 isolated from a deep-sea sediment in the South China Sea.</title>
        <authorList>
            <person name="Chen R.W."/>
        </authorList>
    </citation>
    <scope>NUCLEOTIDE SEQUENCE [LARGE SCALE GENOMIC DNA]</scope>
    <source>
        <strain evidence="12 13">SCSIO 52909</strain>
    </source>
</reference>
<gene>
    <name evidence="12" type="ORF">GBA63_05625</name>
</gene>
<keyword evidence="4 12" id="KW-0378">Hydrolase</keyword>
<evidence type="ECO:0000313" key="13">
    <source>
        <dbReference type="Proteomes" id="UP000501452"/>
    </source>
</evidence>